<gene>
    <name evidence="2" type="ORF">JCM19274_3021</name>
</gene>
<dbReference type="AlphaFoldDB" id="A0A090WW33"/>
<evidence type="ECO:0000256" key="1">
    <source>
        <dbReference type="SAM" id="Phobius"/>
    </source>
</evidence>
<keyword evidence="1" id="KW-0472">Membrane</keyword>
<feature type="transmembrane region" description="Helical" evidence="1">
    <location>
        <begin position="47"/>
        <end position="65"/>
    </location>
</feature>
<comment type="caution">
    <text evidence="2">The sequence shown here is derived from an EMBL/GenBank/DDBJ whole genome shotgun (WGS) entry which is preliminary data.</text>
</comment>
<organism evidence="2 3">
    <name type="scientific">Algibacter lectus</name>
    <dbReference type="NCBI Taxonomy" id="221126"/>
    <lineage>
        <taxon>Bacteria</taxon>
        <taxon>Pseudomonadati</taxon>
        <taxon>Bacteroidota</taxon>
        <taxon>Flavobacteriia</taxon>
        <taxon>Flavobacteriales</taxon>
        <taxon>Flavobacteriaceae</taxon>
        <taxon>Algibacter</taxon>
    </lineage>
</organism>
<keyword evidence="1" id="KW-0812">Transmembrane</keyword>
<evidence type="ECO:0000313" key="2">
    <source>
        <dbReference type="EMBL" id="GAL79609.1"/>
    </source>
</evidence>
<dbReference type="EC" id="1.9.3.1" evidence="2"/>
<reference evidence="2 3" key="1">
    <citation type="journal article" date="2014" name="Genome Announc.">
        <title>Draft Genome Sequences of Marine Flavobacterium Algibacter lectus Strains SS8 and NR4.</title>
        <authorList>
            <person name="Takatani N."/>
            <person name="Nakanishi M."/>
            <person name="Meirelles P."/>
            <person name="Mino S."/>
            <person name="Suda W."/>
            <person name="Oshima K."/>
            <person name="Hattori M."/>
            <person name="Ohkuma M."/>
            <person name="Hosokawa M."/>
            <person name="Miyashita K."/>
            <person name="Thompson F.L."/>
            <person name="Niwa A."/>
            <person name="Sawabe T."/>
            <person name="Sawabe T."/>
        </authorList>
    </citation>
    <scope>NUCLEOTIDE SEQUENCE [LARGE SCALE GENOMIC DNA]</scope>
    <source>
        <strain evidence="3">JCM19274</strain>
    </source>
</reference>
<sequence length="71" mass="7850">MTALLTIIVLVFILVAIWQMVKIFDLAQAKGENSAVATDKDNTMNAYLMMGFLASFISLPLYVLLNGEICH</sequence>
<name>A0A090WW33_9FLAO</name>
<evidence type="ECO:0000313" key="3">
    <source>
        <dbReference type="Proteomes" id="UP000029643"/>
    </source>
</evidence>
<protein>
    <submittedName>
        <fullName evidence="2">Cytochrome c oxidase polypeptide II</fullName>
        <ecNumber evidence="2">1.9.3.1</ecNumber>
    </submittedName>
</protein>
<keyword evidence="1" id="KW-1133">Transmembrane helix</keyword>
<proteinExistence type="predicted"/>
<accession>A0A090WW33</accession>
<dbReference type="EMBL" id="BBNU01000007">
    <property type="protein sequence ID" value="GAL79609.1"/>
    <property type="molecule type" value="Genomic_DNA"/>
</dbReference>
<dbReference type="Proteomes" id="UP000029643">
    <property type="component" value="Unassembled WGS sequence"/>
</dbReference>
<dbReference type="GO" id="GO:0016491">
    <property type="term" value="F:oxidoreductase activity"/>
    <property type="evidence" value="ECO:0007669"/>
    <property type="project" value="UniProtKB-KW"/>
</dbReference>
<keyword evidence="2" id="KW-0560">Oxidoreductase</keyword>